<name>A8NMB5_COPC7</name>
<organism evidence="1 2">
    <name type="scientific">Coprinopsis cinerea (strain Okayama-7 / 130 / ATCC MYA-4618 / FGSC 9003)</name>
    <name type="common">Inky cap fungus</name>
    <name type="synonym">Hormographiella aspergillata</name>
    <dbReference type="NCBI Taxonomy" id="240176"/>
    <lineage>
        <taxon>Eukaryota</taxon>
        <taxon>Fungi</taxon>
        <taxon>Dikarya</taxon>
        <taxon>Basidiomycota</taxon>
        <taxon>Agaricomycotina</taxon>
        <taxon>Agaricomycetes</taxon>
        <taxon>Agaricomycetidae</taxon>
        <taxon>Agaricales</taxon>
        <taxon>Agaricineae</taxon>
        <taxon>Psathyrellaceae</taxon>
        <taxon>Coprinopsis</taxon>
    </lineage>
</organism>
<dbReference type="eggNOG" id="ENOG502STXN">
    <property type="taxonomic scope" value="Eukaryota"/>
</dbReference>
<evidence type="ECO:0000313" key="1">
    <source>
        <dbReference type="EMBL" id="EAU86953.2"/>
    </source>
</evidence>
<dbReference type="SUPFAM" id="SSF56112">
    <property type="entry name" value="Protein kinase-like (PK-like)"/>
    <property type="match status" value="1"/>
</dbReference>
<reference evidence="1 2" key="1">
    <citation type="journal article" date="2010" name="Proc. Natl. Acad. Sci. U.S.A.">
        <title>Insights into evolution of multicellular fungi from the assembled chromosomes of the mushroom Coprinopsis cinerea (Coprinus cinereus).</title>
        <authorList>
            <person name="Stajich J.E."/>
            <person name="Wilke S.K."/>
            <person name="Ahren D."/>
            <person name="Au C.H."/>
            <person name="Birren B.W."/>
            <person name="Borodovsky M."/>
            <person name="Burns C."/>
            <person name="Canback B."/>
            <person name="Casselton L.A."/>
            <person name="Cheng C.K."/>
            <person name="Deng J."/>
            <person name="Dietrich F.S."/>
            <person name="Fargo D.C."/>
            <person name="Farman M.L."/>
            <person name="Gathman A.C."/>
            <person name="Goldberg J."/>
            <person name="Guigo R."/>
            <person name="Hoegger P.J."/>
            <person name="Hooker J.B."/>
            <person name="Huggins A."/>
            <person name="James T.Y."/>
            <person name="Kamada T."/>
            <person name="Kilaru S."/>
            <person name="Kodira C."/>
            <person name="Kues U."/>
            <person name="Kupfer D."/>
            <person name="Kwan H.S."/>
            <person name="Lomsadze A."/>
            <person name="Li W."/>
            <person name="Lilly W.W."/>
            <person name="Ma L.J."/>
            <person name="Mackey A.J."/>
            <person name="Manning G."/>
            <person name="Martin F."/>
            <person name="Muraguchi H."/>
            <person name="Natvig D.O."/>
            <person name="Palmerini H."/>
            <person name="Ramesh M.A."/>
            <person name="Rehmeyer C.J."/>
            <person name="Roe B.A."/>
            <person name="Shenoy N."/>
            <person name="Stanke M."/>
            <person name="Ter-Hovhannisyan V."/>
            <person name="Tunlid A."/>
            <person name="Velagapudi R."/>
            <person name="Vision T.J."/>
            <person name="Zeng Q."/>
            <person name="Zolan M.E."/>
            <person name="Pukkila P.J."/>
        </authorList>
    </citation>
    <scope>NUCLEOTIDE SEQUENCE [LARGE SCALE GENOMIC DNA]</scope>
    <source>
        <strain evidence="2">Okayama-7 / 130 / ATCC MYA-4618 / FGSC 9003</strain>
    </source>
</reference>
<dbReference type="OrthoDB" id="3224178at2759"/>
<proteinExistence type="predicted"/>
<dbReference type="GO" id="GO:0016301">
    <property type="term" value="F:kinase activity"/>
    <property type="evidence" value="ECO:0007669"/>
    <property type="project" value="UniProtKB-KW"/>
</dbReference>
<evidence type="ECO:0000313" key="2">
    <source>
        <dbReference type="Proteomes" id="UP000001861"/>
    </source>
</evidence>
<dbReference type="HOGENOM" id="CLU_054404_0_0_1"/>
<keyword evidence="1" id="KW-0808">Transferase</keyword>
<dbReference type="KEGG" id="cci:CC1G_09810"/>
<protein>
    <submittedName>
        <fullName evidence="1">Other/AgaK1 protein kinase</fullName>
    </submittedName>
</protein>
<dbReference type="EMBL" id="AACS02000012">
    <property type="protein sequence ID" value="EAU86953.2"/>
    <property type="molecule type" value="Genomic_DNA"/>
</dbReference>
<dbReference type="Gene3D" id="3.30.200.20">
    <property type="entry name" value="Phosphorylase Kinase, domain 1"/>
    <property type="match status" value="1"/>
</dbReference>
<dbReference type="Gene3D" id="1.10.510.10">
    <property type="entry name" value="Transferase(Phosphotransferase) domain 1"/>
    <property type="match status" value="1"/>
</dbReference>
<accession>A8NMB5</accession>
<keyword evidence="1" id="KW-0418">Kinase</keyword>
<comment type="caution">
    <text evidence="1">The sequence shown here is derived from an EMBL/GenBank/DDBJ whole genome shotgun (WGS) entry which is preliminary data.</text>
</comment>
<dbReference type="GeneID" id="6011402"/>
<keyword evidence="2" id="KW-1185">Reference proteome</keyword>
<dbReference type="AlphaFoldDB" id="A8NMB5"/>
<dbReference type="InterPro" id="IPR011009">
    <property type="entry name" value="Kinase-like_dom_sf"/>
</dbReference>
<sequence>MKLVRCGSLWETLRWTLHAWWHGYHVPTDRVTWTSTRDTTIPYEEEVKITAKRWSLLVPFFASRGYHLYESIIGSRTMPPSSVKPQRGMDDCYPYARRRERHERGLEFIEIQSCRVWAARDNAGREVVIKSLSLLVSLGEQEWDELKIYKRLNTPEARADPRNRTLPVLDYIIYNGLVFVVTPRWGEPVVGLSFSKVEQVLVMADQLLEVSPTALLLRNLANLPMIKGMAFLHHQRIAHRDVDTRNVVMNALYEIAEGHDCDEIRDSSVVRYAYIDFEASVILPPDTDIGKVVMKREERLTTIRAGLESGESNPFADDIYVLIVVLQRWVRVVENTVPAIGKFFDEIISNYSSDLSSIEILSKFRRIRAGLTPEQLKSPTPGRFWHKGKVQRHLSDWGFAGSAPAST</sequence>
<dbReference type="RefSeq" id="XP_001834883.2">
    <property type="nucleotide sequence ID" value="XM_001834831.2"/>
</dbReference>
<dbReference type="Proteomes" id="UP000001861">
    <property type="component" value="Unassembled WGS sequence"/>
</dbReference>
<dbReference type="VEuPathDB" id="FungiDB:CC1G_09810"/>
<dbReference type="InParanoid" id="A8NMB5"/>
<gene>
    <name evidence="1" type="ORF">CC1G_09810</name>
</gene>
<dbReference type="OMA" id="DSMMEND"/>